<dbReference type="PANTHER" id="PTHR21310:SF55">
    <property type="entry name" value="AMINOGLYCOSIDE PHOSPHOTRANSFERASE DOMAIN-CONTAINING PROTEIN"/>
    <property type="match status" value="1"/>
</dbReference>
<dbReference type="Proteomes" id="UP000245956">
    <property type="component" value="Unassembled WGS sequence"/>
</dbReference>
<name>A0A2U3EBC2_PURLI</name>
<feature type="region of interest" description="Disordered" evidence="1">
    <location>
        <begin position="1"/>
        <end position="20"/>
    </location>
</feature>
<protein>
    <recommendedName>
        <fullName evidence="2">Aminoglycoside phosphotransferase domain-containing protein</fullName>
    </recommendedName>
</protein>
<evidence type="ECO:0000313" key="3">
    <source>
        <dbReference type="EMBL" id="PWI71792.1"/>
    </source>
</evidence>
<dbReference type="InterPro" id="IPR011009">
    <property type="entry name" value="Kinase-like_dom_sf"/>
</dbReference>
<sequence length="292" mass="33494">MPRKSEKSQPSGRAATSTKPIGAGPLARWLTICFVKMRNQTYIRRVWKRPPGLLTVFGRCIKVYPFENLAEAHAMQFVAQQTSIPVPKVHCAFVQNGKTYIVMDRIDGQMVGRGWQSRSYESKKRILDQLRGMVNELRSIRRVPESTVVSGVEGGPFCDPRLPSTLFWGPFATIRDFHQALVNNIDFQVANSDSMGPEYSDLNDLFAFYRQSPETLVFTHGDLSWRNIMVNGDDVVGIIDWETSGWLPPYWEYTCAKMVTYNAFSDEEIDMYVEPMPCELEMDNIRQKYFGF</sequence>
<comment type="caution">
    <text evidence="3">The sequence shown here is derived from an EMBL/GenBank/DDBJ whole genome shotgun (WGS) entry which is preliminary data.</text>
</comment>
<dbReference type="SUPFAM" id="SSF56112">
    <property type="entry name" value="Protein kinase-like (PK-like)"/>
    <property type="match status" value="1"/>
</dbReference>
<accession>A0A2U3EBC2</accession>
<dbReference type="InterPro" id="IPR051678">
    <property type="entry name" value="AGP_Transferase"/>
</dbReference>
<dbReference type="Gene3D" id="3.90.1200.10">
    <property type="match status" value="1"/>
</dbReference>
<evidence type="ECO:0000313" key="4">
    <source>
        <dbReference type="Proteomes" id="UP000245956"/>
    </source>
</evidence>
<dbReference type="AlphaFoldDB" id="A0A2U3EBC2"/>
<dbReference type="CDD" id="cd05120">
    <property type="entry name" value="APH_ChoK_like"/>
    <property type="match status" value="1"/>
</dbReference>
<dbReference type="InterPro" id="IPR002575">
    <property type="entry name" value="Aminoglycoside_PTrfase"/>
</dbReference>
<dbReference type="EMBL" id="LCWV01000007">
    <property type="protein sequence ID" value="PWI71792.1"/>
    <property type="molecule type" value="Genomic_DNA"/>
</dbReference>
<reference evidence="3 4" key="1">
    <citation type="journal article" date="2016" name="Front. Microbiol.">
        <title>Genome and transcriptome sequences reveal the specific parasitism of the nematophagous Purpureocillium lilacinum 36-1.</title>
        <authorList>
            <person name="Xie J."/>
            <person name="Li S."/>
            <person name="Mo C."/>
            <person name="Xiao X."/>
            <person name="Peng D."/>
            <person name="Wang G."/>
            <person name="Xiao Y."/>
        </authorList>
    </citation>
    <scope>NUCLEOTIDE SEQUENCE [LARGE SCALE GENOMIC DNA]</scope>
    <source>
        <strain evidence="3 4">36-1</strain>
    </source>
</reference>
<gene>
    <name evidence="3" type="ORF">PCL_11886</name>
</gene>
<proteinExistence type="predicted"/>
<evidence type="ECO:0000259" key="2">
    <source>
        <dbReference type="Pfam" id="PF01636"/>
    </source>
</evidence>
<feature type="domain" description="Aminoglycoside phosphotransferase" evidence="2">
    <location>
        <begin position="69"/>
        <end position="273"/>
    </location>
</feature>
<dbReference type="Pfam" id="PF01636">
    <property type="entry name" value="APH"/>
    <property type="match status" value="1"/>
</dbReference>
<dbReference type="PANTHER" id="PTHR21310">
    <property type="entry name" value="AMINOGLYCOSIDE PHOSPHOTRANSFERASE-RELATED-RELATED"/>
    <property type="match status" value="1"/>
</dbReference>
<organism evidence="3 4">
    <name type="scientific">Purpureocillium lilacinum</name>
    <name type="common">Paecilomyces lilacinus</name>
    <dbReference type="NCBI Taxonomy" id="33203"/>
    <lineage>
        <taxon>Eukaryota</taxon>
        <taxon>Fungi</taxon>
        <taxon>Dikarya</taxon>
        <taxon>Ascomycota</taxon>
        <taxon>Pezizomycotina</taxon>
        <taxon>Sordariomycetes</taxon>
        <taxon>Hypocreomycetidae</taxon>
        <taxon>Hypocreales</taxon>
        <taxon>Ophiocordycipitaceae</taxon>
        <taxon>Purpureocillium</taxon>
    </lineage>
</organism>
<feature type="compositionally biased region" description="Polar residues" evidence="1">
    <location>
        <begin position="8"/>
        <end position="19"/>
    </location>
</feature>
<evidence type="ECO:0000256" key="1">
    <source>
        <dbReference type="SAM" id="MobiDB-lite"/>
    </source>
</evidence>